<sequence length="102" mass="11301">MPSTGYTYQVSLQLLRARDGERPEEPATLTFEHVNHDDLFAIVERMRGSTGLAPDAAAEAAIGLKLLSEVMIREKHNPLFDPLRNGVREFIVKLKGLSPSAQ</sequence>
<dbReference type="AlphaFoldDB" id="A0A6I6MY87"/>
<dbReference type="Gene3D" id="3.10.20.850">
    <property type="entry name" value="Protein of unknown function DUF3861"/>
    <property type="match status" value="1"/>
</dbReference>
<evidence type="ECO:0000313" key="1">
    <source>
        <dbReference type="EMBL" id="QGZ96123.1"/>
    </source>
</evidence>
<proteinExistence type="predicted"/>
<dbReference type="KEGG" id="tsv:DSM104635_02981"/>
<accession>A0A6I6MY87</accession>
<evidence type="ECO:0000313" key="2">
    <source>
        <dbReference type="Proteomes" id="UP000431269"/>
    </source>
</evidence>
<gene>
    <name evidence="1" type="ORF">DSM104635_02981</name>
</gene>
<keyword evidence="2" id="KW-1185">Reference proteome</keyword>
<name>A0A6I6MY87_9CAUL</name>
<dbReference type="EMBL" id="CP047045">
    <property type="protein sequence ID" value="QGZ96123.1"/>
    <property type="molecule type" value="Genomic_DNA"/>
</dbReference>
<dbReference type="Pfam" id="PF12977">
    <property type="entry name" value="DUF3861"/>
    <property type="match status" value="1"/>
</dbReference>
<dbReference type="Proteomes" id="UP000431269">
    <property type="component" value="Chromosome"/>
</dbReference>
<protein>
    <recommendedName>
        <fullName evidence="3">DUF3861 domain-containing protein</fullName>
    </recommendedName>
</protein>
<dbReference type="InterPro" id="IPR038194">
    <property type="entry name" value="DUF3861_sf"/>
</dbReference>
<reference evidence="2" key="1">
    <citation type="submission" date="2019-12" db="EMBL/GenBank/DDBJ databases">
        <title>Complete genome of Terracaulis silvestris 0127_4.</title>
        <authorList>
            <person name="Vieira S."/>
            <person name="Riedel T."/>
            <person name="Sproer C."/>
            <person name="Pascual J."/>
            <person name="Boedeker C."/>
            <person name="Overmann J."/>
        </authorList>
    </citation>
    <scope>NUCLEOTIDE SEQUENCE [LARGE SCALE GENOMIC DNA]</scope>
    <source>
        <strain evidence="2">0127_4</strain>
    </source>
</reference>
<dbReference type="InterPro" id="IPR024476">
    <property type="entry name" value="DUF3861"/>
</dbReference>
<evidence type="ECO:0008006" key="3">
    <source>
        <dbReference type="Google" id="ProtNLM"/>
    </source>
</evidence>
<organism evidence="1 2">
    <name type="scientific">Terricaulis silvestris</name>
    <dbReference type="NCBI Taxonomy" id="2686094"/>
    <lineage>
        <taxon>Bacteria</taxon>
        <taxon>Pseudomonadati</taxon>
        <taxon>Pseudomonadota</taxon>
        <taxon>Alphaproteobacteria</taxon>
        <taxon>Caulobacterales</taxon>
        <taxon>Caulobacteraceae</taxon>
        <taxon>Terricaulis</taxon>
    </lineage>
</organism>